<organism evidence="1 2">
    <name type="scientific">Cinara cedri</name>
    <dbReference type="NCBI Taxonomy" id="506608"/>
    <lineage>
        <taxon>Eukaryota</taxon>
        <taxon>Metazoa</taxon>
        <taxon>Ecdysozoa</taxon>
        <taxon>Arthropoda</taxon>
        <taxon>Hexapoda</taxon>
        <taxon>Insecta</taxon>
        <taxon>Pterygota</taxon>
        <taxon>Neoptera</taxon>
        <taxon>Paraneoptera</taxon>
        <taxon>Hemiptera</taxon>
        <taxon>Sternorrhyncha</taxon>
        <taxon>Aphidomorpha</taxon>
        <taxon>Aphidoidea</taxon>
        <taxon>Aphididae</taxon>
        <taxon>Lachninae</taxon>
        <taxon>Cinara</taxon>
    </lineage>
</organism>
<protein>
    <submittedName>
        <fullName evidence="1">Uncharacterized protein</fullName>
    </submittedName>
</protein>
<proteinExistence type="predicted"/>
<evidence type="ECO:0000313" key="1">
    <source>
        <dbReference type="EMBL" id="VVC33443.1"/>
    </source>
</evidence>
<reference evidence="1 2" key="1">
    <citation type="submission" date="2019-08" db="EMBL/GenBank/DDBJ databases">
        <authorList>
            <person name="Alioto T."/>
            <person name="Alioto T."/>
            <person name="Gomez Garrido J."/>
        </authorList>
    </citation>
    <scope>NUCLEOTIDE SEQUENCE [LARGE SCALE GENOMIC DNA]</scope>
</reference>
<dbReference type="EMBL" id="CABPRJ010000969">
    <property type="protein sequence ID" value="VVC33443.1"/>
    <property type="molecule type" value="Genomic_DNA"/>
</dbReference>
<dbReference type="Proteomes" id="UP000325440">
    <property type="component" value="Unassembled WGS sequence"/>
</dbReference>
<dbReference type="AlphaFoldDB" id="A0A5E4MRB5"/>
<accession>A0A5E4MRB5</accession>
<gene>
    <name evidence="1" type="ORF">CINCED_3A018802</name>
</gene>
<keyword evidence="2" id="KW-1185">Reference proteome</keyword>
<dbReference type="OrthoDB" id="6623323at2759"/>
<evidence type="ECO:0000313" key="2">
    <source>
        <dbReference type="Proteomes" id="UP000325440"/>
    </source>
</evidence>
<name>A0A5E4MRB5_9HEMI</name>
<sequence>MIVSRQNHRSDFLKVNEYTFERVRNFKYLGADINEDATSHEEVKRRLIAANSTWSTTKSDEKKLEVFERKIFGPKKNNEGEYEIRSNKNLEELYNETNIVGILKSARIGWVGHVWRSKGLIGHITAWKPNAKRPRGRPRQRWSDRIKKDLKRLGVRNAEETAQNREDWIQYVVAVMGLKGL</sequence>